<evidence type="ECO:0000313" key="2">
    <source>
        <dbReference type="Proteomes" id="UP000887013"/>
    </source>
</evidence>
<dbReference type="InterPro" id="IPR036186">
    <property type="entry name" value="Serpin_sf"/>
</dbReference>
<proteinExistence type="predicted"/>
<reference evidence="1" key="1">
    <citation type="submission" date="2020-08" db="EMBL/GenBank/DDBJ databases">
        <title>Multicomponent nature underlies the extraordinary mechanical properties of spider dragline silk.</title>
        <authorList>
            <person name="Kono N."/>
            <person name="Nakamura H."/>
            <person name="Mori M."/>
            <person name="Yoshida Y."/>
            <person name="Ohtoshi R."/>
            <person name="Malay A.D."/>
            <person name="Moran D.A.P."/>
            <person name="Tomita M."/>
            <person name="Numata K."/>
            <person name="Arakawa K."/>
        </authorList>
    </citation>
    <scope>NUCLEOTIDE SEQUENCE</scope>
</reference>
<accession>A0A8X6NKA5</accession>
<sequence>MESKVLENAIQNFENSLNDESIRYRTPDILRDICKISVIHEKTKSLNFKNIPDRLVFLNVIDDYENSIKAIEGIIKIDTKECFKELDNETKSRMKHGGFRCLILATLYLEGKWYAYSQKLWYEKEFYNADGSVTKNANFFYFEDLKVVIENNTLTVDVPYNNNLENFARFTMPYVGQSRTLKKTRVCLPEVDVSFRKELKTNPKSIIDYRYQHNVNGFTKACFYSMGTYDSVRKLKKFYFDKPFDITVFYKNAELLKVHIDNVKPK</sequence>
<comment type="caution">
    <text evidence="1">The sequence shown here is derived from an EMBL/GenBank/DDBJ whole genome shotgun (WGS) entry which is preliminary data.</text>
</comment>
<evidence type="ECO:0000313" key="1">
    <source>
        <dbReference type="EMBL" id="GFT17255.1"/>
    </source>
</evidence>
<dbReference type="OrthoDB" id="6469332at2759"/>
<dbReference type="SUPFAM" id="SSF56574">
    <property type="entry name" value="Serpins"/>
    <property type="match status" value="1"/>
</dbReference>
<dbReference type="EMBL" id="BMAW01104984">
    <property type="protein sequence ID" value="GFT17255.1"/>
    <property type="molecule type" value="Genomic_DNA"/>
</dbReference>
<keyword evidence="2" id="KW-1185">Reference proteome</keyword>
<gene>
    <name evidence="1" type="primary">AVEN_227445_1</name>
    <name evidence="1" type="ORF">NPIL_619821</name>
</gene>
<protein>
    <submittedName>
        <fullName evidence="1">Uncharacterized protein</fullName>
    </submittedName>
</protein>
<organism evidence="1 2">
    <name type="scientific">Nephila pilipes</name>
    <name type="common">Giant wood spider</name>
    <name type="synonym">Nephila maculata</name>
    <dbReference type="NCBI Taxonomy" id="299642"/>
    <lineage>
        <taxon>Eukaryota</taxon>
        <taxon>Metazoa</taxon>
        <taxon>Ecdysozoa</taxon>
        <taxon>Arthropoda</taxon>
        <taxon>Chelicerata</taxon>
        <taxon>Arachnida</taxon>
        <taxon>Araneae</taxon>
        <taxon>Araneomorphae</taxon>
        <taxon>Entelegynae</taxon>
        <taxon>Araneoidea</taxon>
        <taxon>Nephilidae</taxon>
        <taxon>Nephila</taxon>
    </lineage>
</organism>
<dbReference type="AlphaFoldDB" id="A0A8X6NKA5"/>
<dbReference type="Proteomes" id="UP000887013">
    <property type="component" value="Unassembled WGS sequence"/>
</dbReference>
<name>A0A8X6NKA5_NEPPI</name>